<gene>
    <name evidence="3" type="ORF">C6V80_10145</name>
    <name evidence="4" type="ORF">EDC58_1933</name>
</gene>
<organism evidence="4 5">
    <name type="scientific">Caminibacter pacificus</name>
    <dbReference type="NCBI Taxonomy" id="1424653"/>
    <lineage>
        <taxon>Bacteria</taxon>
        <taxon>Pseudomonadati</taxon>
        <taxon>Campylobacterota</taxon>
        <taxon>Epsilonproteobacteria</taxon>
        <taxon>Nautiliales</taxon>
        <taxon>Nautiliaceae</taxon>
        <taxon>Caminibacter</taxon>
    </lineage>
</organism>
<dbReference type="AlphaFoldDB" id="A0AAJ4RB43"/>
<dbReference type="EMBL" id="CP040940">
    <property type="protein sequence ID" value="QDD68206.1"/>
    <property type="molecule type" value="Genomic_DNA"/>
</dbReference>
<proteinExistence type="predicted"/>
<keyword evidence="1" id="KW-0175">Coiled coil</keyword>
<evidence type="ECO:0000313" key="4">
    <source>
        <dbReference type="EMBL" id="ROR38718.1"/>
    </source>
</evidence>
<feature type="compositionally biased region" description="Basic and acidic residues" evidence="2">
    <location>
        <begin position="1098"/>
        <end position="1107"/>
    </location>
</feature>
<evidence type="ECO:0000313" key="6">
    <source>
        <dbReference type="Proteomes" id="UP000298805"/>
    </source>
</evidence>
<name>A0AAJ4RB43_9BACT</name>
<dbReference type="Proteomes" id="UP000272781">
    <property type="component" value="Unassembled WGS sequence"/>
</dbReference>
<reference evidence="3 6" key="2">
    <citation type="submission" date="2019-06" db="EMBL/GenBank/DDBJ databases">
        <title>A comparative analysis of the Nautiliaceae.</title>
        <authorList>
            <person name="Grosche A."/>
            <person name="Smedile F."/>
            <person name="Vetriani C."/>
        </authorList>
    </citation>
    <scope>NUCLEOTIDE SEQUENCE [LARGE SCALE GENOMIC DNA]</scope>
    <source>
        <strain evidence="3 6">TB6</strain>
        <plasmid evidence="3 6">unnamed1</plasmid>
    </source>
</reference>
<evidence type="ECO:0000256" key="2">
    <source>
        <dbReference type="SAM" id="MobiDB-lite"/>
    </source>
</evidence>
<feature type="region of interest" description="Disordered" evidence="2">
    <location>
        <begin position="1098"/>
        <end position="1120"/>
    </location>
</feature>
<sequence length="1120" mass="129578">MACPKNYLITTIAFLEKMVEKGYLPNDPETKKRIAIEIAKDYENYLEEFEKYQRKNNSNKETGIDLISKSLLYSVNFNEEAKPEQIVLSTKSSILNKYDIQINVKSLFKEDETENIIIPDFNYTFYTGEDKIVLPKHKALNYFISYFAITDPYVITTLKDFLNEQGKIYKEEIVTIDDNVETFIEINPQSLLSFLQNNNVIDEDKIDVFELNKEITAFYLADLERALKSNRRNENLSILSDALTSNHIFSESKFPLKIRLIPLDEKIVLPEINYKSKGEEVKEKYIVSFDKITPNKELPHLEDVKSIQPQKVTFSVHLTKKLFQLEADEFNDEVSPLILNNTAMNKKYFYPETILNEFKNVIVDESDKNLSGLLANIFRKIGQGDGKNIVIATGSPIAGYGKDLVYLMGYSGELTIDMIQENVANFNKLVGVYEINLNQLKKILPYLSYKEVDDIFENAYQHFVSSKAKDKVFNSFKFFNEIATEILRALTNLGESNKVEMDTRKIFSIDKEEFAKDLDKVFSLIYKEKISDNSFQNKFFKLSSINNNGIFKLIPSILNPKTMTALVKMFPYSSSIMSRETLKGRKEIMNFLDLDNFQFTYQSPDSIKPEKAFEYNDMSVRFFYESARYYSAVNYINQIYFYTLTNFSSFIKMLKTQTKELKKVFDALGFEYSVNDIKTLLSKSSTSGKDTMYNLYKTFIDDNGSMENVEKLIPQDVKDDKMIVFNSILKIFDIYMNKLNEITKSGGFSINLGNDEVSFKVKETDYIEEFKNILGETLSTKNILFDEGYPYIDEHKVIFTYPLDLAIKREWKELLRQNEDGKYIPYNFRITNKAEEDLFDVLGSKGIYKNIEDVLKRDKEKGFVISSARTGGAVFNLLDTLTALIRAKQFNSFPMDKKVNIIFNVPSSEELNVKDILSRIREELIKPYNIEIIPVSRTSLDSQLRSSINKKYYTIVVSNYESVSRGLDLSALSHIIATGRMTKGKEFIQFLSRLFSVDNDKADIFMFHSGYDVTLAPKNKDSVAIFTEFFNNDILDNKENINELLIKLLEAEEIVFTNTSTNETMKKSYDKIMTYKFFMSGERTGAFKNEAQNSLFEAKTKKSKETTQEQELTSHISQEI</sequence>
<feature type="coiled-coil region" evidence="1">
    <location>
        <begin position="35"/>
        <end position="62"/>
    </location>
</feature>
<reference evidence="4 5" key="1">
    <citation type="submission" date="2018-11" db="EMBL/GenBank/DDBJ databases">
        <title>Genomic Encyclopedia of Type Strains, Phase IV (KMG-IV): sequencing the most valuable type-strain genomes for metagenomic binning, comparative biology and taxonomic classification.</title>
        <authorList>
            <person name="Goeker M."/>
        </authorList>
    </citation>
    <scope>NUCLEOTIDE SEQUENCE [LARGE SCALE GENOMIC DNA]</scope>
    <source>
        <strain evidence="4 5">DSM 27783</strain>
    </source>
</reference>
<dbReference type="Proteomes" id="UP000298805">
    <property type="component" value="Plasmid unnamed1"/>
</dbReference>
<dbReference type="RefSeq" id="WP_123353305.1">
    <property type="nucleotide sequence ID" value="NZ_CP040940.1"/>
</dbReference>
<keyword evidence="3" id="KW-0614">Plasmid</keyword>
<keyword evidence="6" id="KW-1185">Reference proteome</keyword>
<protein>
    <submittedName>
        <fullName evidence="4">Uncharacterized protein</fullName>
    </submittedName>
</protein>
<geneLocation type="plasmid" evidence="3 6">
    <name>unnamed1</name>
</geneLocation>
<accession>A0AAJ4RB43</accession>
<evidence type="ECO:0000256" key="1">
    <source>
        <dbReference type="SAM" id="Coils"/>
    </source>
</evidence>
<evidence type="ECO:0000313" key="3">
    <source>
        <dbReference type="EMBL" id="QDD68206.1"/>
    </source>
</evidence>
<dbReference type="EMBL" id="RJVK01000006">
    <property type="protein sequence ID" value="ROR38718.1"/>
    <property type="molecule type" value="Genomic_DNA"/>
</dbReference>
<evidence type="ECO:0000313" key="5">
    <source>
        <dbReference type="Proteomes" id="UP000272781"/>
    </source>
</evidence>